<protein>
    <recommendedName>
        <fullName evidence="2">Transglutaminase-like domain-containing protein</fullName>
    </recommendedName>
</protein>
<comment type="caution">
    <text evidence="3">The sequence shown here is derived from an EMBL/GenBank/DDBJ whole genome shotgun (WGS) entry which is preliminary data.</text>
</comment>
<evidence type="ECO:0000259" key="2">
    <source>
        <dbReference type="SMART" id="SM00460"/>
    </source>
</evidence>
<dbReference type="AlphaFoldDB" id="A0A1F5ZNK4"/>
<dbReference type="EMBL" id="MFJE01000028">
    <property type="protein sequence ID" value="OGG14018.1"/>
    <property type="molecule type" value="Genomic_DNA"/>
</dbReference>
<dbReference type="SMART" id="SM00460">
    <property type="entry name" value="TGc"/>
    <property type="match status" value="1"/>
</dbReference>
<dbReference type="Gene3D" id="3.10.620.30">
    <property type="match status" value="1"/>
</dbReference>
<evidence type="ECO:0000313" key="4">
    <source>
        <dbReference type="Proteomes" id="UP000177383"/>
    </source>
</evidence>
<organism evidence="3 4">
    <name type="scientific">Candidatus Gottesmanbacteria bacterium RIFCSPHIGHO2_01_FULL_39_10</name>
    <dbReference type="NCBI Taxonomy" id="1798375"/>
    <lineage>
        <taxon>Bacteria</taxon>
        <taxon>Candidatus Gottesmaniibacteriota</taxon>
    </lineage>
</organism>
<feature type="domain" description="Transglutaminase-like" evidence="2">
    <location>
        <begin position="359"/>
        <end position="430"/>
    </location>
</feature>
<proteinExistence type="predicted"/>
<keyword evidence="1" id="KW-1133">Transmembrane helix</keyword>
<sequence length="618" mass="71536">MKKKKTNLIILKFKFLFFVLIFYFLVFILVRETHAQDFKNDYQVEYFLSESENKLNTKVKFSVSITNFRSDLYVKQFSIGFPKLFTIRDIKAFDDYTAITPQVSSSDSTTKVALEFSQPNVGKNSVSNLYLEFYQDNLFSINGNVWEVIIPTVENKQNSAYKILVHLPENSNKKIAISKPKPDNIYGNTIIWNNPSSKTVYAVFGDKQYYRSELTYRIKNPKLFPVYTDIAFPPDTLWQKIYLEQINPPPAKVFTDADGNFLARYFLNPGETKIILFKGTIVVYSQLREDVINPIRNLFSQQKKYLLAETKYWKLSQKDLLTDISANAEGVYYFTTNKLTYDYNKINSDNERLGADQVLKKPSQAVCMEFTDLFIALARSKGIYSREIQGFGFSQDPKLRPLSLVSDILHSWPEYYDLKSQLWIPVDPTWENTSGIDYFSSFDLNHITFVIHGKDPEYPLPAGSYKTENSRDVAISATNILPQEKRSLTLEFSRLPKRINDTHSYQAKVSVSNNGNTYIWNDYLSIKTTNLKLNPAVYKIDSLAPYEKKVFTFIFNAQQKNKRTRAKFTISHPAADPISTEFTIIPFYYELAVKTSSIIFISASLIYLFILLRKKRNA</sequence>
<keyword evidence="1" id="KW-0472">Membrane</keyword>
<feature type="transmembrane region" description="Helical" evidence="1">
    <location>
        <begin position="587"/>
        <end position="612"/>
    </location>
</feature>
<dbReference type="PANTHER" id="PTHR33490:SF6">
    <property type="entry name" value="SLL1049 PROTEIN"/>
    <property type="match status" value="1"/>
</dbReference>
<name>A0A1F5ZNK4_9BACT</name>
<accession>A0A1F5ZNK4</accession>
<dbReference type="Proteomes" id="UP000177383">
    <property type="component" value="Unassembled WGS sequence"/>
</dbReference>
<dbReference type="InterPro" id="IPR038765">
    <property type="entry name" value="Papain-like_cys_pep_sf"/>
</dbReference>
<reference evidence="3 4" key="1">
    <citation type="journal article" date="2016" name="Nat. Commun.">
        <title>Thousands of microbial genomes shed light on interconnected biogeochemical processes in an aquifer system.</title>
        <authorList>
            <person name="Anantharaman K."/>
            <person name="Brown C.T."/>
            <person name="Hug L.A."/>
            <person name="Sharon I."/>
            <person name="Castelle C.J."/>
            <person name="Probst A.J."/>
            <person name="Thomas B.C."/>
            <person name="Singh A."/>
            <person name="Wilkins M.J."/>
            <person name="Karaoz U."/>
            <person name="Brodie E.L."/>
            <person name="Williams K.H."/>
            <person name="Hubbard S.S."/>
            <person name="Banfield J.F."/>
        </authorList>
    </citation>
    <scope>NUCLEOTIDE SEQUENCE [LARGE SCALE GENOMIC DNA]</scope>
</reference>
<dbReference type="InterPro" id="IPR002931">
    <property type="entry name" value="Transglutaminase-like"/>
</dbReference>
<evidence type="ECO:0000313" key="3">
    <source>
        <dbReference type="EMBL" id="OGG14018.1"/>
    </source>
</evidence>
<dbReference type="SUPFAM" id="SSF54001">
    <property type="entry name" value="Cysteine proteinases"/>
    <property type="match status" value="1"/>
</dbReference>
<keyword evidence="1" id="KW-0812">Transmembrane</keyword>
<dbReference type="STRING" id="1798375.A2773_00550"/>
<evidence type="ECO:0000256" key="1">
    <source>
        <dbReference type="SAM" id="Phobius"/>
    </source>
</evidence>
<dbReference type="Pfam" id="PF01841">
    <property type="entry name" value="Transglut_core"/>
    <property type="match status" value="1"/>
</dbReference>
<gene>
    <name evidence="3" type="ORF">A2773_00550</name>
</gene>
<dbReference type="PANTHER" id="PTHR33490">
    <property type="entry name" value="BLR5614 PROTEIN-RELATED"/>
    <property type="match status" value="1"/>
</dbReference>